<protein>
    <recommendedName>
        <fullName evidence="6">Regulation of nuclear pre-mRNA domain-containing protein 2</fullName>
    </recommendedName>
</protein>
<dbReference type="PANTHER" id="PTHR12460">
    <property type="entry name" value="CYCLIN-DEPENDENT KINASE INHIBITOR-RELATED PROTEIN"/>
    <property type="match status" value="1"/>
</dbReference>
<dbReference type="InterPro" id="IPR006569">
    <property type="entry name" value="CID_dom"/>
</dbReference>
<keyword evidence="10" id="KW-1185">Reference proteome</keyword>
<feature type="domain" description="CID" evidence="8">
    <location>
        <begin position="9"/>
        <end position="139"/>
    </location>
</feature>
<dbReference type="Gene3D" id="6.10.250.2560">
    <property type="match status" value="1"/>
</dbReference>
<dbReference type="STRING" id="43700.ENSMALP00000016641"/>
<evidence type="ECO:0000313" key="9">
    <source>
        <dbReference type="Ensembl" id="ENSMALP00000016641.1"/>
    </source>
</evidence>
<reference evidence="9" key="2">
    <citation type="submission" date="2025-09" db="UniProtKB">
        <authorList>
            <consortium name="Ensembl"/>
        </authorList>
    </citation>
    <scope>IDENTIFICATION</scope>
</reference>
<feature type="region of interest" description="Disordered" evidence="7">
    <location>
        <begin position="289"/>
        <end position="359"/>
    </location>
</feature>
<evidence type="ECO:0000313" key="10">
    <source>
        <dbReference type="Proteomes" id="UP000261600"/>
    </source>
</evidence>
<reference evidence="9" key="1">
    <citation type="submission" date="2025-08" db="UniProtKB">
        <authorList>
            <consortium name="Ensembl"/>
        </authorList>
    </citation>
    <scope>IDENTIFICATION</scope>
</reference>
<dbReference type="AlphaFoldDB" id="A0A3Q3QNR4"/>
<keyword evidence="3" id="KW-0007">Acetylation</keyword>
<comment type="similarity">
    <text evidence="4">Belongs to the UPF0400 (RTT103) family.</text>
</comment>
<sequence>MAAGAGATLSGSLESTLDRKFQSVTNTMDSIQGLSAWCIENKKYHSFIVRHWMKSLRKSNASHRLNLFYLANDVIQNCKRKNAIVYRTAFADVLPEAFLLVNDVKMTKSVERILSIWEDRGVYSGTLIADLRSSLVKEDSPPETPVEQKSSALSKADLQSKVVAEFVPQALIDQLFKYKRSMEEVDLREKQLAAMRVDICSSNALKKLKDKAGGKKFSKDFEEGSTQLQEFVKFFDKQIKTGPTFLQALSNADIFYEMQYKEVKIVANAYQTFANRVSHLKRKLDSLKSTLPDLDDSPLPSPSADAPSPMGSESSFHELPPAPSPLSSVGGSPRHPEPLGENDNREVEDMELSEEEMGSGDIIGKDALIAIFFSSVEEQIECSPHPEVSTTVPESNEPSAATEQPVKQVMSPVASSGAALDNAHMGKIGSILNSLSSVMKNTGEFW</sequence>
<dbReference type="InterPro" id="IPR032337">
    <property type="entry name" value="RPRD1A/B_C"/>
</dbReference>
<dbReference type="Ensembl" id="ENSMALT00000016976.1">
    <property type="protein sequence ID" value="ENSMALP00000016641.1"/>
    <property type="gene ID" value="ENSMALG00000011666.1"/>
</dbReference>
<comment type="subunit">
    <text evidence="5">Associates with the RNA polymerase II complex.</text>
</comment>
<feature type="compositionally biased region" description="Basic and acidic residues" evidence="7">
    <location>
        <begin position="334"/>
        <end position="347"/>
    </location>
</feature>
<evidence type="ECO:0000256" key="7">
    <source>
        <dbReference type="SAM" id="MobiDB-lite"/>
    </source>
</evidence>
<dbReference type="Gene3D" id="1.25.40.90">
    <property type="match status" value="1"/>
</dbReference>
<dbReference type="Pfam" id="PF16566">
    <property type="entry name" value="CREPT"/>
    <property type="match status" value="1"/>
</dbReference>
<evidence type="ECO:0000259" key="8">
    <source>
        <dbReference type="PROSITE" id="PS51391"/>
    </source>
</evidence>
<evidence type="ECO:0000256" key="2">
    <source>
        <dbReference type="ARBA" id="ARBA00022553"/>
    </source>
</evidence>
<dbReference type="InterPro" id="IPR008942">
    <property type="entry name" value="ENTH_VHS"/>
</dbReference>
<dbReference type="SMART" id="SM00582">
    <property type="entry name" value="RPR"/>
    <property type="match status" value="1"/>
</dbReference>
<evidence type="ECO:0000256" key="6">
    <source>
        <dbReference type="ARBA" id="ARBA00067342"/>
    </source>
</evidence>
<keyword evidence="1" id="KW-0488">Methylation</keyword>
<evidence type="ECO:0000256" key="1">
    <source>
        <dbReference type="ARBA" id="ARBA00022481"/>
    </source>
</evidence>
<dbReference type="PROSITE" id="PS51391">
    <property type="entry name" value="CID"/>
    <property type="match status" value="1"/>
</dbReference>
<proteinExistence type="inferred from homology"/>
<dbReference type="GO" id="GO:0000993">
    <property type="term" value="F:RNA polymerase II complex binding"/>
    <property type="evidence" value="ECO:0007669"/>
    <property type="project" value="TreeGrafter"/>
</dbReference>
<dbReference type="SUPFAM" id="SSF48464">
    <property type="entry name" value="ENTH/VHS domain"/>
    <property type="match status" value="1"/>
</dbReference>
<dbReference type="Proteomes" id="UP000261600">
    <property type="component" value="Unplaced"/>
</dbReference>
<dbReference type="FunFam" id="1.25.40.90:FF:000020">
    <property type="entry name" value="regulation of nuclear pre-mRNA domain-containing protein 2 isoform X1"/>
    <property type="match status" value="1"/>
</dbReference>
<dbReference type="Pfam" id="PF04818">
    <property type="entry name" value="CID"/>
    <property type="match status" value="1"/>
</dbReference>
<evidence type="ECO:0000256" key="3">
    <source>
        <dbReference type="ARBA" id="ARBA00022990"/>
    </source>
</evidence>
<keyword evidence="2" id="KW-0597">Phosphoprotein</keyword>
<evidence type="ECO:0000256" key="5">
    <source>
        <dbReference type="ARBA" id="ARBA00062892"/>
    </source>
</evidence>
<evidence type="ECO:0000256" key="4">
    <source>
        <dbReference type="ARBA" id="ARBA00034310"/>
    </source>
</evidence>
<name>A0A3Q3QNR4_MONAL</name>
<accession>A0A3Q3QNR4</accession>
<dbReference type="PANTHER" id="PTHR12460:SF40">
    <property type="entry name" value="REGULATION OF NUCLEAR PRE-MRNA DOMAIN-CONTAINING PROTEIN 2"/>
    <property type="match status" value="1"/>
</dbReference>
<feature type="compositionally biased region" description="Acidic residues" evidence="7">
    <location>
        <begin position="348"/>
        <end position="358"/>
    </location>
</feature>
<dbReference type="GO" id="GO:0031124">
    <property type="term" value="P:mRNA 3'-end processing"/>
    <property type="evidence" value="ECO:0007669"/>
    <property type="project" value="TreeGrafter"/>
</dbReference>
<organism evidence="9 10">
    <name type="scientific">Monopterus albus</name>
    <name type="common">Swamp eel</name>
    <dbReference type="NCBI Taxonomy" id="43700"/>
    <lineage>
        <taxon>Eukaryota</taxon>
        <taxon>Metazoa</taxon>
        <taxon>Chordata</taxon>
        <taxon>Craniata</taxon>
        <taxon>Vertebrata</taxon>
        <taxon>Euteleostomi</taxon>
        <taxon>Actinopterygii</taxon>
        <taxon>Neopterygii</taxon>
        <taxon>Teleostei</taxon>
        <taxon>Neoteleostei</taxon>
        <taxon>Acanthomorphata</taxon>
        <taxon>Anabantaria</taxon>
        <taxon>Synbranchiformes</taxon>
        <taxon>Synbranchidae</taxon>
        <taxon>Monopterus</taxon>
    </lineage>
</organism>